<dbReference type="GO" id="GO:0016020">
    <property type="term" value="C:membrane"/>
    <property type="evidence" value="ECO:0007669"/>
    <property type="project" value="UniProtKB-SubCell"/>
</dbReference>
<dbReference type="Pfam" id="PF01545">
    <property type="entry name" value="Cation_efflux"/>
    <property type="match status" value="1"/>
</dbReference>
<feature type="transmembrane region" description="Helical" evidence="9">
    <location>
        <begin position="167"/>
        <end position="186"/>
    </location>
</feature>
<dbReference type="PANTHER" id="PTHR45755:SF4">
    <property type="entry name" value="ZINC TRANSPORTER 7"/>
    <property type="match status" value="1"/>
</dbReference>
<dbReference type="GO" id="GO:0005385">
    <property type="term" value="F:zinc ion transmembrane transporter activity"/>
    <property type="evidence" value="ECO:0007669"/>
    <property type="project" value="InterPro"/>
</dbReference>
<protein>
    <recommendedName>
        <fullName evidence="10">Cation efflux protein transmembrane domain-containing protein</fullName>
    </recommendedName>
</protein>
<dbReference type="OrthoDB" id="78669at2759"/>
<dbReference type="EMBL" id="MCFD01000002">
    <property type="protein sequence ID" value="ORX73131.1"/>
    <property type="molecule type" value="Genomic_DNA"/>
</dbReference>
<keyword evidence="3" id="KW-0813">Transport</keyword>
<dbReference type="RefSeq" id="XP_040746471.1">
    <property type="nucleotide sequence ID" value="XM_040892208.1"/>
</dbReference>
<feature type="transmembrane region" description="Helical" evidence="9">
    <location>
        <begin position="97"/>
        <end position="117"/>
    </location>
</feature>
<dbReference type="InterPro" id="IPR027469">
    <property type="entry name" value="Cation_efflux_TMD_sf"/>
</dbReference>
<feature type="compositionally biased region" description="Basic and acidic residues" evidence="8">
    <location>
        <begin position="254"/>
        <end position="265"/>
    </location>
</feature>
<feature type="region of interest" description="Disordered" evidence="8">
    <location>
        <begin position="23"/>
        <end position="56"/>
    </location>
</feature>
<keyword evidence="5 9" id="KW-1133">Transmembrane helix</keyword>
<dbReference type="FunFam" id="1.20.1510.10:FF:000014">
    <property type="entry name" value="Cation efflux protein/ zinc transporter"/>
    <property type="match status" value="1"/>
</dbReference>
<evidence type="ECO:0000256" key="4">
    <source>
        <dbReference type="ARBA" id="ARBA00022692"/>
    </source>
</evidence>
<feature type="transmembrane region" description="Helical" evidence="9">
    <location>
        <begin position="198"/>
        <end position="218"/>
    </location>
</feature>
<dbReference type="PANTHER" id="PTHR45755">
    <property type="match status" value="1"/>
</dbReference>
<feature type="region of interest" description="Disordered" evidence="8">
    <location>
        <begin position="227"/>
        <end position="272"/>
    </location>
</feature>
<keyword evidence="4 9" id="KW-0812">Transmembrane</keyword>
<evidence type="ECO:0000256" key="9">
    <source>
        <dbReference type="SAM" id="Phobius"/>
    </source>
</evidence>
<feature type="compositionally biased region" description="Basic and acidic residues" evidence="8">
    <location>
        <begin position="34"/>
        <end position="45"/>
    </location>
</feature>
<evidence type="ECO:0000259" key="10">
    <source>
        <dbReference type="Pfam" id="PF01545"/>
    </source>
</evidence>
<evidence type="ECO:0000313" key="12">
    <source>
        <dbReference type="Proteomes" id="UP000193922"/>
    </source>
</evidence>
<feature type="compositionally biased region" description="Basic residues" evidence="8">
    <location>
        <begin position="233"/>
        <end position="253"/>
    </location>
</feature>
<evidence type="ECO:0000256" key="6">
    <source>
        <dbReference type="ARBA" id="ARBA00023065"/>
    </source>
</evidence>
<dbReference type="GO" id="GO:0031410">
    <property type="term" value="C:cytoplasmic vesicle"/>
    <property type="evidence" value="ECO:0007669"/>
    <property type="project" value="TreeGrafter"/>
</dbReference>
<feature type="transmembrane region" description="Helical" evidence="9">
    <location>
        <begin position="123"/>
        <end position="146"/>
    </location>
</feature>
<evidence type="ECO:0000256" key="1">
    <source>
        <dbReference type="ARBA" id="ARBA00004141"/>
    </source>
</evidence>
<evidence type="ECO:0000256" key="2">
    <source>
        <dbReference type="ARBA" id="ARBA00008873"/>
    </source>
</evidence>
<dbReference type="STRING" id="61395.A0A1Y1WHT0"/>
<evidence type="ECO:0000256" key="5">
    <source>
        <dbReference type="ARBA" id="ARBA00022989"/>
    </source>
</evidence>
<keyword evidence="6" id="KW-0406">Ion transport</keyword>
<dbReference type="GO" id="GO:0005794">
    <property type="term" value="C:Golgi apparatus"/>
    <property type="evidence" value="ECO:0007669"/>
    <property type="project" value="TreeGrafter"/>
</dbReference>
<dbReference type="Gene3D" id="1.20.1510.10">
    <property type="entry name" value="Cation efflux protein transmembrane domain"/>
    <property type="match status" value="1"/>
</dbReference>
<dbReference type="Proteomes" id="UP000193922">
    <property type="component" value="Unassembled WGS sequence"/>
</dbReference>
<dbReference type="SUPFAM" id="SSF161111">
    <property type="entry name" value="Cation efflux protein transmembrane domain-like"/>
    <property type="match status" value="1"/>
</dbReference>
<dbReference type="InterPro" id="IPR002524">
    <property type="entry name" value="Cation_efflux"/>
</dbReference>
<organism evidence="11 12">
    <name type="scientific">Linderina pennispora</name>
    <dbReference type="NCBI Taxonomy" id="61395"/>
    <lineage>
        <taxon>Eukaryota</taxon>
        <taxon>Fungi</taxon>
        <taxon>Fungi incertae sedis</taxon>
        <taxon>Zoopagomycota</taxon>
        <taxon>Kickxellomycotina</taxon>
        <taxon>Kickxellomycetes</taxon>
        <taxon>Kickxellales</taxon>
        <taxon>Kickxellaceae</taxon>
        <taxon>Linderina</taxon>
    </lineage>
</organism>
<dbReference type="NCBIfam" id="TIGR01297">
    <property type="entry name" value="CDF"/>
    <property type="match status" value="1"/>
</dbReference>
<comment type="subcellular location">
    <subcellularLocation>
        <location evidence="1">Membrane</location>
        <topology evidence="1">Multi-pass membrane protein</topology>
    </subcellularLocation>
</comment>
<feature type="transmembrane region" description="Helical" evidence="9">
    <location>
        <begin position="309"/>
        <end position="327"/>
    </location>
</feature>
<dbReference type="GO" id="GO:1904257">
    <property type="term" value="P:zinc ion import into Golgi lumen"/>
    <property type="evidence" value="ECO:0007669"/>
    <property type="project" value="TreeGrafter"/>
</dbReference>
<sequence length="432" mass="48184">MPAAMAPKSRARHAIITTVEEFDARKRTTAATNEHTHDHDHDHGHRHEHKHSHGHSVLPTTVVSDAKSQTRHGPLQLLSRSRGMISSIMSDSESRSIFMFLLLNLSYMFVQIVYGYITNSLGLISDAIHMLFDCMALAIGLVAAVMSKWPASEGFAFGYDRIEVLSGFSNGVFLMLISVSIFFEAIERLMHPPEMNTQRLLLVSFGGLVVNLFGMFAFNGHHHHHGGGGCSHSHSHGHDHHDHHDHHSHGHGHDHHEHDHHEHHEHSHPHRSQNMQGVFLHVLADTLGSVGVIISTLLIQTFGWTGFDPLASIMIAALIFASVIPLVRDSMHMLLLRLPDHSQDEVRVALSEIADNVGGVSQLTKAQFWPITESRIMGVVHVQVEQKLMGDRDEMPLCPLTVRDNVSEAIGRIVRRNVSGLRDVFIQVDVVE</sequence>
<keyword evidence="7 9" id="KW-0472">Membrane</keyword>
<feature type="transmembrane region" description="Helical" evidence="9">
    <location>
        <begin position="278"/>
        <end position="303"/>
    </location>
</feature>
<keyword evidence="12" id="KW-1185">Reference proteome</keyword>
<gene>
    <name evidence="11" type="ORF">DL89DRAFT_88649</name>
</gene>
<dbReference type="InterPro" id="IPR045316">
    <property type="entry name" value="Msc2-like"/>
</dbReference>
<comment type="caution">
    <text evidence="11">The sequence shown here is derived from an EMBL/GenBank/DDBJ whole genome shotgun (WGS) entry which is preliminary data.</text>
</comment>
<evidence type="ECO:0000313" key="11">
    <source>
        <dbReference type="EMBL" id="ORX73131.1"/>
    </source>
</evidence>
<evidence type="ECO:0000256" key="7">
    <source>
        <dbReference type="ARBA" id="ARBA00023136"/>
    </source>
</evidence>
<dbReference type="GO" id="GO:0006882">
    <property type="term" value="P:intracellular zinc ion homeostasis"/>
    <property type="evidence" value="ECO:0007669"/>
    <property type="project" value="InterPro"/>
</dbReference>
<comment type="similarity">
    <text evidence="2">Belongs to the cation diffusion facilitator (CDF) transporter (TC 2.A.4) family. SLC30A subfamily.</text>
</comment>
<reference evidence="11 12" key="1">
    <citation type="submission" date="2016-07" db="EMBL/GenBank/DDBJ databases">
        <title>Pervasive Adenine N6-methylation of Active Genes in Fungi.</title>
        <authorList>
            <consortium name="DOE Joint Genome Institute"/>
            <person name="Mondo S.J."/>
            <person name="Dannebaum R.O."/>
            <person name="Kuo R.C."/>
            <person name="Labutti K."/>
            <person name="Haridas S."/>
            <person name="Kuo A."/>
            <person name="Salamov A."/>
            <person name="Ahrendt S.R."/>
            <person name="Lipzen A."/>
            <person name="Sullivan W."/>
            <person name="Andreopoulos W.B."/>
            <person name="Clum A."/>
            <person name="Lindquist E."/>
            <person name="Daum C."/>
            <person name="Ramamoorthy G.K."/>
            <person name="Gryganskyi A."/>
            <person name="Culley D."/>
            <person name="Magnuson J.K."/>
            <person name="James T.Y."/>
            <person name="O'Malley M.A."/>
            <person name="Stajich J.E."/>
            <person name="Spatafora J.W."/>
            <person name="Visel A."/>
            <person name="Grigoriev I.V."/>
        </authorList>
    </citation>
    <scope>NUCLEOTIDE SEQUENCE [LARGE SCALE GENOMIC DNA]</scope>
    <source>
        <strain evidence="11 12">ATCC 12442</strain>
    </source>
</reference>
<dbReference type="InterPro" id="IPR058533">
    <property type="entry name" value="Cation_efflux_TM"/>
</dbReference>
<dbReference type="AlphaFoldDB" id="A0A1Y1WHT0"/>
<proteinExistence type="inferred from homology"/>
<dbReference type="GeneID" id="63808856"/>
<name>A0A1Y1WHT0_9FUNG</name>
<feature type="domain" description="Cation efflux protein transmembrane" evidence="10">
    <location>
        <begin position="97"/>
        <end position="335"/>
    </location>
</feature>
<evidence type="ECO:0000256" key="8">
    <source>
        <dbReference type="SAM" id="MobiDB-lite"/>
    </source>
</evidence>
<evidence type="ECO:0000256" key="3">
    <source>
        <dbReference type="ARBA" id="ARBA00022448"/>
    </source>
</evidence>
<accession>A0A1Y1WHT0</accession>